<evidence type="ECO:0000256" key="1">
    <source>
        <dbReference type="SAM" id="MobiDB-lite"/>
    </source>
</evidence>
<evidence type="ECO:0000313" key="5">
    <source>
        <dbReference type="Proteomes" id="UP000191200"/>
    </source>
</evidence>
<dbReference type="Pfam" id="PF20585">
    <property type="entry name" value="Pectate_lyase_5"/>
    <property type="match status" value="1"/>
</dbReference>
<keyword evidence="5" id="KW-1185">Reference proteome</keyword>
<dbReference type="Proteomes" id="UP000191200">
    <property type="component" value="Chromosome"/>
</dbReference>
<feature type="region of interest" description="Disordered" evidence="1">
    <location>
        <begin position="936"/>
        <end position="967"/>
    </location>
</feature>
<dbReference type="OrthoDB" id="2365040at2"/>
<gene>
    <name evidence="4" type="ORF">BHY08_09635</name>
</gene>
<protein>
    <recommendedName>
        <fullName evidence="3">WxL domain-containing protein</fullName>
    </recommendedName>
</protein>
<dbReference type="RefSeq" id="WP_071457655.1">
    <property type="nucleotide sequence ID" value="NZ_CP017267.1"/>
</dbReference>
<reference evidence="4 5" key="1">
    <citation type="submission" date="2016-09" db="EMBL/GenBank/DDBJ databases">
        <title>Vagococcus teuberi sp. nov., isolated from the Malian artisanal sour milk fene.</title>
        <authorList>
            <person name="Wullschleger S."/>
            <person name="Seifert C."/>
            <person name="Baumgartner S."/>
            <person name="Lacroix C."/>
            <person name="Bonfoh B."/>
            <person name="Stevens M.J."/>
            <person name="Meile L."/>
        </authorList>
    </citation>
    <scope>NUCLEOTIDE SEQUENCE [LARGE SCALE GENOMIC DNA]</scope>
    <source>
        <strain evidence="4 5">DSM 21459</strain>
    </source>
</reference>
<dbReference type="InterPro" id="IPR046776">
    <property type="entry name" value="Pectate_lyase_5"/>
</dbReference>
<dbReference type="STRING" id="519472.BHY08_09635"/>
<keyword evidence="2" id="KW-0732">Signal</keyword>
<evidence type="ECO:0000313" key="4">
    <source>
        <dbReference type="EMBL" id="APB32046.1"/>
    </source>
</evidence>
<organism evidence="4 5">
    <name type="scientific">Vagococcus teuberi</name>
    <dbReference type="NCBI Taxonomy" id="519472"/>
    <lineage>
        <taxon>Bacteria</taxon>
        <taxon>Bacillati</taxon>
        <taxon>Bacillota</taxon>
        <taxon>Bacilli</taxon>
        <taxon>Lactobacillales</taxon>
        <taxon>Enterococcaceae</taxon>
        <taxon>Vagococcus</taxon>
    </lineage>
</organism>
<evidence type="ECO:0000256" key="2">
    <source>
        <dbReference type="SAM" id="SignalP"/>
    </source>
</evidence>
<feature type="chain" id="PRO_5009608663" description="WxL domain-containing protein" evidence="2">
    <location>
        <begin position="27"/>
        <end position="1140"/>
    </location>
</feature>
<dbReference type="InterPro" id="IPR027994">
    <property type="entry name" value="WxL_dom"/>
</dbReference>
<name>A0A1J0A7X9_9ENTE</name>
<dbReference type="Pfam" id="PF13731">
    <property type="entry name" value="WxL"/>
    <property type="match status" value="1"/>
</dbReference>
<accession>A0A1J0A7X9</accession>
<proteinExistence type="predicted"/>
<feature type="signal peptide" evidence="2">
    <location>
        <begin position="1"/>
        <end position="26"/>
    </location>
</feature>
<feature type="domain" description="WxL" evidence="3">
    <location>
        <begin position="930"/>
        <end position="1138"/>
    </location>
</feature>
<evidence type="ECO:0000259" key="3">
    <source>
        <dbReference type="Pfam" id="PF13731"/>
    </source>
</evidence>
<feature type="compositionally biased region" description="Polar residues" evidence="1">
    <location>
        <begin position="951"/>
        <end position="967"/>
    </location>
</feature>
<dbReference type="KEGG" id="vte:BHY08_09635"/>
<dbReference type="EMBL" id="CP017267">
    <property type="protein sequence ID" value="APB32046.1"/>
    <property type="molecule type" value="Genomic_DNA"/>
</dbReference>
<dbReference type="AlphaFoldDB" id="A0A1J0A7X9"/>
<sequence length="1140" mass="123048">MKHYKYFVSILFSLILVISMGSNVRAAENSSMQPQGRGFVTPEGNLQNDMTPSEDYPADMTVDQYLEQYTYPHLPKGGVTSAYKSIEVDIRSVDKNKIALVRNTEELNRAITNNNIEVISFMASFRVTSLSSNGAANRKIVFEGNNMLVDFGTNLSNLDGANREIVIQNLNSYHGNYYGFFRPTANTSILKFHNLNDYGSQIISSQNLPVQISGDFQNRFTNNGPNSAANLVYRSPIDGTTNVTAQTVDQQNFESSNLEFFADSNVTLQTGNGINIDLTSNGNIVFYENAKVNIIGASSSNGSGEGYQGYAISTRNTSNFIMNKNSEINYTYTDPGNGNRNYAGLLWFQSAGSTFNMSDGAKLTVNKNSHTGNNGLIHFNASGSFNMKNNSSIEMNVQDVSNGATAVSLAASGSTFNVDEGSSLKTNFTSSGSGNNPVINLGGGASFNIGNNSTVDLTTKGYNNNILSLGSGNANQGTQFNVGENATFNINSTNRNSWSADVMNVGNYANFKVNRLGTFVLSADQARYLFNVGTNSVFQFSDAKLVEFGFTNSPPANSALINMNGNFSIDVQRVKAWNRSSSVLNSQNPDYDWNPMFAMSIPYQGVNINRSSLSGSSTTPGTAENFKANFNTGTNTGFQKLRFDFIPDVDVMIDNKPTDNPASTDSKKITGTATAGAYVRLTDTVVEGGYSSFPKSNNNIPNPSINLDGSSGETYTVIADETGYFEFTVPTETDVPFVAGNTIQAYAFKDGKSATTEAVVSDTTPPEAELKDLYFMKGSPVPDVNEFVVKLTDTNPSGSPSVEYITPTETLSEYMNTVGVHEIEIKAQDNAGNSKNYVTKLHILESTSGINGDDVTLTSTDIMDLTNDEFQTLIKNRVNASAYVITDGKYNDLTDKIQFDFSSVVKKAGEYDLKISVSSTDSGVAGGLNKTVKITIGNLGPTNPVDPDNPQEGTTPPNGSENGGTNQVGALRMDYAPSNISFGTVKYNPGTTIYSAKDNKNMSGADLSKQWIQVSDDRTEENGWSVKVSQEHEFTDGTNQLKGATITIPKGEIRNSLVEGVIPTTGSDAKMTSSTVEISAGMSSTMFSAKNLDRDSLGKQITTYQWDPTKVTLKVPKGTAKVNSSYSTTINWSLVSSPDQ</sequence>